<gene>
    <name evidence="9" type="ORF">DI609_08080</name>
</gene>
<feature type="transmembrane region" description="Helical" evidence="8">
    <location>
        <begin position="72"/>
        <end position="88"/>
    </location>
</feature>
<evidence type="ECO:0008006" key="11">
    <source>
        <dbReference type="Google" id="ProtNLM"/>
    </source>
</evidence>
<evidence type="ECO:0000313" key="10">
    <source>
        <dbReference type="Proteomes" id="UP000249451"/>
    </source>
</evidence>
<proteinExistence type="inferred from homology"/>
<keyword evidence="6 8" id="KW-0472">Membrane</keyword>
<feature type="transmembrane region" description="Helical" evidence="8">
    <location>
        <begin position="95"/>
        <end position="116"/>
    </location>
</feature>
<feature type="transmembrane region" description="Helical" evidence="8">
    <location>
        <begin position="370"/>
        <end position="393"/>
    </location>
</feature>
<dbReference type="Pfam" id="PF09594">
    <property type="entry name" value="GT87"/>
    <property type="match status" value="1"/>
</dbReference>
<sequence length="420" mass="45685">MSKPDFARAQHLLGPVVLVVGLIVGAVGITAGVQHALSAYLLDVGVFRDAGQAFIDGENLYVDFDTRSGFRFIYPPFAALLFAPLTWVGEQTMEVLWTLASVAALFGIIAMAVRWLQRSGLGLPGPMDNRYFWAWSIGLTGLATCFEPVRAHLNYGQINVFLILLVAADVFGFTPRRVRGLGIGIAAGIKITPAAYALIFLVRKDFASVARSAGFFLLTAVIGWILRPEASRYFWTTEFVNEERGGAPPYPPNQSLTGLIARLGVDGDTALAIMKPGFVIIAALSLWGAWRFERTGRRVHALILVILGVCLAGPLAVTHHWIGIVLVFPLVFCTRSQAVRIAALLVIVANYLGLHDLYPDQETYAFEPGLWLLGNSQGWTGLILFCVLLIHAWKTEPVGGVGYAASHEENQPSPAVEDAR</sequence>
<feature type="transmembrane region" description="Helical" evidence="8">
    <location>
        <begin position="131"/>
        <end position="149"/>
    </location>
</feature>
<dbReference type="GO" id="GO:0016758">
    <property type="term" value="F:hexosyltransferase activity"/>
    <property type="evidence" value="ECO:0007669"/>
    <property type="project" value="InterPro"/>
</dbReference>
<keyword evidence="4 8" id="KW-0812">Transmembrane</keyword>
<keyword evidence="3" id="KW-0808">Transferase</keyword>
<comment type="subcellular location">
    <subcellularLocation>
        <location evidence="1">Cell membrane</location>
        <topology evidence="1">Multi-pass membrane protein</topology>
    </subcellularLocation>
</comment>
<accession>A0A2W5B1D4</accession>
<evidence type="ECO:0000256" key="7">
    <source>
        <dbReference type="ARBA" id="ARBA00024033"/>
    </source>
</evidence>
<feature type="transmembrane region" description="Helical" evidence="8">
    <location>
        <begin position="156"/>
        <end position="174"/>
    </location>
</feature>
<comment type="caution">
    <text evidence="9">The sequence shown here is derived from an EMBL/GenBank/DDBJ whole genome shotgun (WGS) entry which is preliminary data.</text>
</comment>
<keyword evidence="5 8" id="KW-1133">Transmembrane helix</keyword>
<evidence type="ECO:0000256" key="1">
    <source>
        <dbReference type="ARBA" id="ARBA00004651"/>
    </source>
</evidence>
<feature type="transmembrane region" description="Helical" evidence="8">
    <location>
        <begin position="209"/>
        <end position="226"/>
    </location>
</feature>
<evidence type="ECO:0000256" key="5">
    <source>
        <dbReference type="ARBA" id="ARBA00022989"/>
    </source>
</evidence>
<name>A0A2W5B1D4_9CORY</name>
<evidence type="ECO:0000256" key="6">
    <source>
        <dbReference type="ARBA" id="ARBA00023136"/>
    </source>
</evidence>
<dbReference type="InterPro" id="IPR018584">
    <property type="entry name" value="GT87"/>
</dbReference>
<evidence type="ECO:0000256" key="3">
    <source>
        <dbReference type="ARBA" id="ARBA00022679"/>
    </source>
</evidence>
<feature type="transmembrane region" description="Helical" evidence="8">
    <location>
        <begin position="302"/>
        <end position="332"/>
    </location>
</feature>
<organism evidence="9 10">
    <name type="scientific">Corynebacterium urealyticum</name>
    <dbReference type="NCBI Taxonomy" id="43771"/>
    <lineage>
        <taxon>Bacteria</taxon>
        <taxon>Bacillati</taxon>
        <taxon>Actinomycetota</taxon>
        <taxon>Actinomycetes</taxon>
        <taxon>Mycobacteriales</taxon>
        <taxon>Corynebacteriaceae</taxon>
        <taxon>Corynebacterium</taxon>
    </lineage>
</organism>
<evidence type="ECO:0000313" key="9">
    <source>
        <dbReference type="EMBL" id="PZO99552.1"/>
    </source>
</evidence>
<feature type="transmembrane region" description="Helical" evidence="8">
    <location>
        <begin position="180"/>
        <end position="202"/>
    </location>
</feature>
<comment type="similarity">
    <text evidence="7">Belongs to the glycosyltransferase 87 family.</text>
</comment>
<protein>
    <recommendedName>
        <fullName evidence="11">DUF2029 domain-containing protein</fullName>
    </recommendedName>
</protein>
<dbReference type="GO" id="GO:0005886">
    <property type="term" value="C:plasma membrane"/>
    <property type="evidence" value="ECO:0007669"/>
    <property type="project" value="UniProtKB-SubCell"/>
</dbReference>
<dbReference type="Proteomes" id="UP000249451">
    <property type="component" value="Unassembled WGS sequence"/>
</dbReference>
<evidence type="ECO:0000256" key="8">
    <source>
        <dbReference type="SAM" id="Phobius"/>
    </source>
</evidence>
<dbReference type="AlphaFoldDB" id="A0A2W5B1D4"/>
<feature type="transmembrane region" description="Helical" evidence="8">
    <location>
        <begin position="269"/>
        <end position="290"/>
    </location>
</feature>
<feature type="transmembrane region" description="Helical" evidence="8">
    <location>
        <begin position="338"/>
        <end position="358"/>
    </location>
</feature>
<evidence type="ECO:0000256" key="2">
    <source>
        <dbReference type="ARBA" id="ARBA00022475"/>
    </source>
</evidence>
<evidence type="ECO:0000256" key="4">
    <source>
        <dbReference type="ARBA" id="ARBA00022692"/>
    </source>
</evidence>
<feature type="transmembrane region" description="Helical" evidence="8">
    <location>
        <begin position="12"/>
        <end position="33"/>
    </location>
</feature>
<keyword evidence="2" id="KW-1003">Cell membrane</keyword>
<reference evidence="9 10" key="1">
    <citation type="submission" date="2017-11" db="EMBL/GenBank/DDBJ databases">
        <title>Infants hospitalized years apart are colonized by the same room-sourced microbial strains.</title>
        <authorList>
            <person name="Brooks B."/>
            <person name="Olm M.R."/>
            <person name="Firek B.A."/>
            <person name="Baker R."/>
            <person name="Thomas B.C."/>
            <person name="Morowitz M.J."/>
            <person name="Banfield J.F."/>
        </authorList>
    </citation>
    <scope>NUCLEOTIDE SEQUENCE [LARGE SCALE GENOMIC DNA]</scope>
    <source>
        <strain evidence="9">S2_012_000_R3_87</strain>
    </source>
</reference>
<dbReference type="EMBL" id="QFNY01000190">
    <property type="protein sequence ID" value="PZO99552.1"/>
    <property type="molecule type" value="Genomic_DNA"/>
</dbReference>